<evidence type="ECO:0000313" key="3">
    <source>
        <dbReference type="WBParaSite" id="MBELARI_LOCUS15452"/>
    </source>
</evidence>
<keyword evidence="2" id="KW-1185">Reference proteome</keyword>
<dbReference type="AlphaFoldDB" id="A0AAF3J4D6"/>
<sequence length="256" mass="28518">MSKRGISRVFCHKTILSEKLFKLRNYLKRLTMNTGKVLSNADLAQAENCVEAMNLMVPGPLIGSSSKLLEVDLIRDSTDLKDSDRATHRASPSIATYPSSHPDDENGEDNRDDENSSNSTSGSSSPATADTTFGIVSLLEVDSTVDGTPILRDDEVAFISSAAAFVSRERPFKRCVKKADCRMLRRLGWGVRGVAKWQNAWNEYRRRHPYHQILVEEDREQSNYLTRTTSAIKENLTEVFVGAITSLTRGVSKLGF</sequence>
<organism evidence="2 3">
    <name type="scientific">Mesorhabditis belari</name>
    <dbReference type="NCBI Taxonomy" id="2138241"/>
    <lineage>
        <taxon>Eukaryota</taxon>
        <taxon>Metazoa</taxon>
        <taxon>Ecdysozoa</taxon>
        <taxon>Nematoda</taxon>
        <taxon>Chromadorea</taxon>
        <taxon>Rhabditida</taxon>
        <taxon>Rhabditina</taxon>
        <taxon>Rhabditomorpha</taxon>
        <taxon>Rhabditoidea</taxon>
        <taxon>Rhabditidae</taxon>
        <taxon>Mesorhabditinae</taxon>
        <taxon>Mesorhabditis</taxon>
    </lineage>
</organism>
<reference evidence="3" key="1">
    <citation type="submission" date="2024-02" db="UniProtKB">
        <authorList>
            <consortium name="WormBaseParasite"/>
        </authorList>
    </citation>
    <scope>IDENTIFICATION</scope>
</reference>
<feature type="region of interest" description="Disordered" evidence="1">
    <location>
        <begin position="80"/>
        <end position="128"/>
    </location>
</feature>
<accession>A0AAF3J4D6</accession>
<protein>
    <submittedName>
        <fullName evidence="3">Uncharacterized protein</fullName>
    </submittedName>
</protein>
<proteinExistence type="predicted"/>
<evidence type="ECO:0000313" key="2">
    <source>
        <dbReference type="Proteomes" id="UP000887575"/>
    </source>
</evidence>
<name>A0AAF3J4D6_9BILA</name>
<feature type="compositionally biased region" description="Low complexity" evidence="1">
    <location>
        <begin position="116"/>
        <end position="125"/>
    </location>
</feature>
<dbReference type="WBParaSite" id="MBELARI_LOCUS15452">
    <property type="protein sequence ID" value="MBELARI_LOCUS15452"/>
    <property type="gene ID" value="MBELARI_LOCUS15452"/>
</dbReference>
<dbReference type="Proteomes" id="UP000887575">
    <property type="component" value="Unassembled WGS sequence"/>
</dbReference>
<evidence type="ECO:0000256" key="1">
    <source>
        <dbReference type="SAM" id="MobiDB-lite"/>
    </source>
</evidence>